<reference evidence="1 2" key="1">
    <citation type="journal article" date="2013" name="BMC Genomics">
        <title>The miniature genome of a carnivorous plant Genlisea aurea contains a low number of genes and short non-coding sequences.</title>
        <authorList>
            <person name="Leushkin E.V."/>
            <person name="Sutormin R.A."/>
            <person name="Nabieva E.R."/>
            <person name="Penin A.A."/>
            <person name="Kondrashov A.S."/>
            <person name="Logacheva M.D."/>
        </authorList>
    </citation>
    <scope>NUCLEOTIDE SEQUENCE [LARGE SCALE GENOMIC DNA]</scope>
</reference>
<feature type="non-terminal residue" evidence="1">
    <location>
        <position position="1"/>
    </location>
</feature>
<dbReference type="EMBL" id="AUSU01000002">
    <property type="protein sequence ID" value="EPS74750.1"/>
    <property type="molecule type" value="Genomic_DNA"/>
</dbReference>
<dbReference type="Proteomes" id="UP000015453">
    <property type="component" value="Unassembled WGS sequence"/>
</dbReference>
<gene>
    <name evidence="1" type="ORF">M569_00025</name>
</gene>
<name>S8D5Q4_9LAMI</name>
<evidence type="ECO:0000313" key="1">
    <source>
        <dbReference type="EMBL" id="EPS74750.1"/>
    </source>
</evidence>
<evidence type="ECO:0000313" key="2">
    <source>
        <dbReference type="Proteomes" id="UP000015453"/>
    </source>
</evidence>
<sequence>ERYDLFQIHIWEKSFTKENKRKEILLINSVDSIVTYLKSYSLRFTSIRITILGMDIPDLFLLCKNKCK</sequence>
<keyword evidence="2" id="KW-1185">Reference proteome</keyword>
<organism evidence="1 2">
    <name type="scientific">Genlisea aurea</name>
    <dbReference type="NCBI Taxonomy" id="192259"/>
    <lineage>
        <taxon>Eukaryota</taxon>
        <taxon>Viridiplantae</taxon>
        <taxon>Streptophyta</taxon>
        <taxon>Embryophyta</taxon>
        <taxon>Tracheophyta</taxon>
        <taxon>Spermatophyta</taxon>
        <taxon>Magnoliopsida</taxon>
        <taxon>eudicotyledons</taxon>
        <taxon>Gunneridae</taxon>
        <taxon>Pentapetalae</taxon>
        <taxon>asterids</taxon>
        <taxon>lamiids</taxon>
        <taxon>Lamiales</taxon>
        <taxon>Lentibulariaceae</taxon>
        <taxon>Genlisea</taxon>
    </lineage>
</organism>
<protein>
    <submittedName>
        <fullName evidence="1">Uncharacterized protein</fullName>
    </submittedName>
</protein>
<proteinExistence type="predicted"/>
<accession>S8D5Q4</accession>
<dbReference type="AlphaFoldDB" id="S8D5Q4"/>
<comment type="caution">
    <text evidence="1">The sequence shown here is derived from an EMBL/GenBank/DDBJ whole genome shotgun (WGS) entry which is preliminary data.</text>
</comment>